<evidence type="ECO:0000313" key="9">
    <source>
        <dbReference type="EMBL" id="KAF3228616.1"/>
    </source>
</evidence>
<dbReference type="GO" id="GO:0005777">
    <property type="term" value="C:peroxisome"/>
    <property type="evidence" value="ECO:0007669"/>
    <property type="project" value="TreeGrafter"/>
</dbReference>
<dbReference type="SUPFAM" id="SSF52833">
    <property type="entry name" value="Thioredoxin-like"/>
    <property type="match status" value="1"/>
</dbReference>
<evidence type="ECO:0000256" key="2">
    <source>
        <dbReference type="ARBA" id="ARBA00022559"/>
    </source>
</evidence>
<accession>A0A7C8V5Q6</accession>
<dbReference type="GO" id="GO:0005739">
    <property type="term" value="C:mitochondrion"/>
    <property type="evidence" value="ECO:0007669"/>
    <property type="project" value="TreeGrafter"/>
</dbReference>
<dbReference type="InterPro" id="IPR013766">
    <property type="entry name" value="Thioredoxin_domain"/>
</dbReference>
<proteinExistence type="inferred from homology"/>
<dbReference type="GO" id="GO:0045454">
    <property type="term" value="P:cell redox homeostasis"/>
    <property type="evidence" value="ECO:0007669"/>
    <property type="project" value="TreeGrafter"/>
</dbReference>
<sequence length="273" mass="29956">MSFLRTTLRQSSRGIRQFHSTPARFIAVGDAIPAVELKEDSPGNVVDIASEVAGLKKAVIVGVPAAFSPACSATHVPGYIAHKDIKSTPTYVIAVNDPFVMKAWKESIPGAKESGIRFLADGTGDFAKKMGMTFEKSIGIFGNLRNKRYAVVVENGKVSKVFEEGDNTGVNDTVAEKFQALIRLVPACDHHDDETDTTYLCPKLKDKKNKDKTKMRVMGRIFSKELYFVCNICRPSLHLINAIIPRLRSARRRAPGVCPPVGFKDGSLFTRPS</sequence>
<protein>
    <recommendedName>
        <fullName evidence="8">Thioredoxin domain-containing protein</fullName>
    </recommendedName>
</protein>
<feature type="active site" description="Cysteine sulfenic acid (-SOH) intermediate" evidence="6">
    <location>
        <position position="71"/>
    </location>
</feature>
<comment type="similarity">
    <text evidence="1 7">Belongs to the peroxiredoxin family. Prx5 subfamily.</text>
</comment>
<keyword evidence="5 7" id="KW-0676">Redox-active center</keyword>
<dbReference type="Gene3D" id="3.40.30.10">
    <property type="entry name" value="Glutaredoxin"/>
    <property type="match status" value="1"/>
</dbReference>
<evidence type="ECO:0000256" key="5">
    <source>
        <dbReference type="ARBA" id="ARBA00023284"/>
    </source>
</evidence>
<evidence type="ECO:0000256" key="6">
    <source>
        <dbReference type="PIRSR" id="PIRSR637944-1"/>
    </source>
</evidence>
<evidence type="ECO:0000256" key="1">
    <source>
        <dbReference type="ARBA" id="ARBA00010505"/>
    </source>
</evidence>
<evidence type="ECO:0000313" key="10">
    <source>
        <dbReference type="Proteomes" id="UP000483672"/>
    </source>
</evidence>
<keyword evidence="3 7" id="KW-0049">Antioxidant</keyword>
<dbReference type="PANTHER" id="PTHR10430:SF39">
    <property type="entry name" value="PEROXISOMAL MEMBRANE ASSOCIATED PROTEIN 20"/>
    <property type="match status" value="1"/>
</dbReference>
<dbReference type="Proteomes" id="UP000483672">
    <property type="component" value="Unassembled WGS sequence"/>
</dbReference>
<name>A0A7C8V5Q6_ORBOL</name>
<dbReference type="Pfam" id="PF08534">
    <property type="entry name" value="Redoxin"/>
    <property type="match status" value="1"/>
</dbReference>
<dbReference type="InterPro" id="IPR037944">
    <property type="entry name" value="PRX5-like"/>
</dbReference>
<dbReference type="AlphaFoldDB" id="A0A7C8V5Q6"/>
<keyword evidence="2 7" id="KW-0575">Peroxidase</keyword>
<gene>
    <name evidence="9" type="ORF">TWF191_002472</name>
</gene>
<evidence type="ECO:0000259" key="8">
    <source>
        <dbReference type="PROSITE" id="PS51352"/>
    </source>
</evidence>
<comment type="function">
    <text evidence="7">Thiol-specific peroxidase that catalyzes the reduction of hydrogen peroxide and organic hydroperoxides to water and alcohols, respectively. Plays a role in cell protection against oxidative stress by detoxifying peroxides.</text>
</comment>
<feature type="domain" description="Thioredoxin" evidence="8">
    <location>
        <begin position="26"/>
        <end position="186"/>
    </location>
</feature>
<dbReference type="EMBL" id="WIPF01000015">
    <property type="protein sequence ID" value="KAF3228616.1"/>
    <property type="molecule type" value="Genomic_DNA"/>
</dbReference>
<dbReference type="CDD" id="cd03013">
    <property type="entry name" value="PRX5_like"/>
    <property type="match status" value="1"/>
</dbReference>
<dbReference type="GO" id="GO:0034599">
    <property type="term" value="P:cellular response to oxidative stress"/>
    <property type="evidence" value="ECO:0007669"/>
    <property type="project" value="InterPro"/>
</dbReference>
<evidence type="ECO:0000256" key="3">
    <source>
        <dbReference type="ARBA" id="ARBA00022862"/>
    </source>
</evidence>
<dbReference type="InterPro" id="IPR013740">
    <property type="entry name" value="Redoxin"/>
</dbReference>
<dbReference type="PROSITE" id="PS51352">
    <property type="entry name" value="THIOREDOXIN_2"/>
    <property type="match status" value="1"/>
</dbReference>
<dbReference type="PANTHER" id="PTHR10430">
    <property type="entry name" value="PEROXIREDOXIN"/>
    <property type="match status" value="1"/>
</dbReference>
<evidence type="ECO:0000256" key="4">
    <source>
        <dbReference type="ARBA" id="ARBA00023002"/>
    </source>
</evidence>
<evidence type="ECO:0000256" key="7">
    <source>
        <dbReference type="RuleBase" id="RU366011"/>
    </source>
</evidence>
<dbReference type="GO" id="GO:0008379">
    <property type="term" value="F:thioredoxin peroxidase activity"/>
    <property type="evidence" value="ECO:0007669"/>
    <property type="project" value="InterPro"/>
</dbReference>
<dbReference type="GO" id="GO:0042744">
    <property type="term" value="P:hydrogen peroxide catabolic process"/>
    <property type="evidence" value="ECO:0007669"/>
    <property type="project" value="TreeGrafter"/>
</dbReference>
<reference evidence="9 10" key="1">
    <citation type="submission" date="2019-06" db="EMBL/GenBank/DDBJ databases">
        <authorList>
            <person name="Palmer J.M."/>
        </authorList>
    </citation>
    <scope>NUCLEOTIDE SEQUENCE [LARGE SCALE GENOMIC DNA]</scope>
    <source>
        <strain evidence="9 10">TWF191</strain>
    </source>
</reference>
<keyword evidence="4 7" id="KW-0560">Oxidoreductase</keyword>
<dbReference type="GO" id="GO:0005829">
    <property type="term" value="C:cytosol"/>
    <property type="evidence" value="ECO:0007669"/>
    <property type="project" value="TreeGrafter"/>
</dbReference>
<dbReference type="InterPro" id="IPR036249">
    <property type="entry name" value="Thioredoxin-like_sf"/>
</dbReference>
<comment type="caution">
    <text evidence="9">The sequence shown here is derived from an EMBL/GenBank/DDBJ whole genome shotgun (WGS) entry which is preliminary data.</text>
</comment>
<organism evidence="9 10">
    <name type="scientific">Orbilia oligospora</name>
    <name type="common">Nematode-trapping fungus</name>
    <name type="synonym">Arthrobotrys oligospora</name>
    <dbReference type="NCBI Taxonomy" id="2813651"/>
    <lineage>
        <taxon>Eukaryota</taxon>
        <taxon>Fungi</taxon>
        <taxon>Dikarya</taxon>
        <taxon>Ascomycota</taxon>
        <taxon>Pezizomycotina</taxon>
        <taxon>Orbiliomycetes</taxon>
        <taxon>Orbiliales</taxon>
        <taxon>Orbiliaceae</taxon>
        <taxon>Orbilia</taxon>
    </lineage>
</organism>